<evidence type="ECO:0000259" key="2">
    <source>
        <dbReference type="Pfam" id="PF01048"/>
    </source>
</evidence>
<dbReference type="STRING" id="441959.B8MT53"/>
<dbReference type="InParanoid" id="B8MT53"/>
<dbReference type="RefSeq" id="XP_002487910.1">
    <property type="nucleotide sequence ID" value="XM_002487865.1"/>
</dbReference>
<gene>
    <name evidence="5" type="ORF">TSTA_003180</name>
</gene>
<dbReference type="Gene3D" id="3.40.50.1580">
    <property type="entry name" value="Nucleoside phosphorylase domain"/>
    <property type="match status" value="1"/>
</dbReference>
<dbReference type="PhylomeDB" id="B8MT53"/>
<dbReference type="GO" id="GO:0009116">
    <property type="term" value="P:nucleoside metabolic process"/>
    <property type="evidence" value="ECO:0007669"/>
    <property type="project" value="InterPro"/>
</dbReference>
<dbReference type="Pfam" id="PF01048">
    <property type="entry name" value="PNP_UDP_1"/>
    <property type="match status" value="1"/>
</dbReference>
<dbReference type="HOGENOM" id="CLU_000288_34_2_1"/>
<dbReference type="Gene3D" id="3.40.50.300">
    <property type="entry name" value="P-loop containing nucleotide triphosphate hydrolases"/>
    <property type="match status" value="1"/>
</dbReference>
<proteinExistence type="predicted"/>
<feature type="domain" description="Nephrocystin 3-like N-terminal" evidence="4">
    <location>
        <begin position="354"/>
        <end position="534"/>
    </location>
</feature>
<dbReference type="SUPFAM" id="SSF52540">
    <property type="entry name" value="P-loop containing nucleoside triphosphate hydrolases"/>
    <property type="match status" value="1"/>
</dbReference>
<keyword evidence="1" id="KW-0677">Repeat</keyword>
<dbReference type="VEuPathDB" id="FungiDB:TSTA_003180"/>
<dbReference type="InterPro" id="IPR000845">
    <property type="entry name" value="Nucleoside_phosphorylase_d"/>
</dbReference>
<reference evidence="6" key="1">
    <citation type="journal article" date="2015" name="Genome Announc.">
        <title>Genome sequence of the AIDS-associated pathogen Penicillium marneffei (ATCC18224) and its near taxonomic relative Talaromyces stipitatus (ATCC10500).</title>
        <authorList>
            <person name="Nierman W.C."/>
            <person name="Fedorova-Abrams N.D."/>
            <person name="Andrianopoulos A."/>
        </authorList>
    </citation>
    <scope>NUCLEOTIDE SEQUENCE [LARGE SCALE GENOMIC DNA]</scope>
    <source>
        <strain evidence="6">ATCC 10500 / CBS 375.48 / QM 6759 / NRRL 1006</strain>
    </source>
</reference>
<dbReference type="SUPFAM" id="SSF53167">
    <property type="entry name" value="Purine and uridine phosphorylases"/>
    <property type="match status" value="1"/>
</dbReference>
<dbReference type="Pfam" id="PF24883">
    <property type="entry name" value="NPHP3_N"/>
    <property type="match status" value="1"/>
</dbReference>
<dbReference type="OrthoDB" id="20872at2759"/>
<dbReference type="Pfam" id="PF23397">
    <property type="entry name" value="DUF7104"/>
    <property type="match status" value="3"/>
</dbReference>
<dbReference type="Pfam" id="PF22939">
    <property type="entry name" value="WHD_GPIID"/>
    <property type="match status" value="1"/>
</dbReference>
<dbReference type="InterPro" id="IPR056884">
    <property type="entry name" value="NPHP3-like_N"/>
</dbReference>
<keyword evidence="6" id="KW-1185">Reference proteome</keyword>
<evidence type="ECO:0000313" key="5">
    <source>
        <dbReference type="EMBL" id="EED12256.1"/>
    </source>
</evidence>
<evidence type="ECO:0000259" key="3">
    <source>
        <dbReference type="Pfam" id="PF22939"/>
    </source>
</evidence>
<dbReference type="InterPro" id="IPR055530">
    <property type="entry name" value="DUF7104"/>
</dbReference>
<evidence type="ECO:0000256" key="1">
    <source>
        <dbReference type="ARBA" id="ARBA00022737"/>
    </source>
</evidence>
<dbReference type="OMA" id="TETCLFY"/>
<dbReference type="InterPro" id="IPR054471">
    <property type="entry name" value="GPIID_WHD"/>
</dbReference>
<dbReference type="PANTHER" id="PTHR46082:SF11">
    <property type="entry name" value="AAA+ ATPASE DOMAIN-CONTAINING PROTEIN-RELATED"/>
    <property type="match status" value="1"/>
</dbReference>
<dbReference type="InterPro" id="IPR053137">
    <property type="entry name" value="NLR-like"/>
</dbReference>
<dbReference type="PANTHER" id="PTHR46082">
    <property type="entry name" value="ATP/GTP-BINDING PROTEIN-RELATED"/>
    <property type="match status" value="1"/>
</dbReference>
<dbReference type="InterPro" id="IPR035994">
    <property type="entry name" value="Nucleoside_phosphorylase_sf"/>
</dbReference>
<dbReference type="GeneID" id="8098014"/>
<feature type="domain" description="Nucleoside phosphorylase" evidence="2">
    <location>
        <begin position="11"/>
        <end position="294"/>
    </location>
</feature>
<accession>B8MT53</accession>
<dbReference type="AlphaFoldDB" id="B8MT53"/>
<evidence type="ECO:0000259" key="4">
    <source>
        <dbReference type="Pfam" id="PF24883"/>
    </source>
</evidence>
<feature type="domain" description="GPI inositol-deacylase winged helix" evidence="3">
    <location>
        <begin position="649"/>
        <end position="721"/>
    </location>
</feature>
<dbReference type="GO" id="GO:0003824">
    <property type="term" value="F:catalytic activity"/>
    <property type="evidence" value="ECO:0007669"/>
    <property type="project" value="InterPro"/>
</dbReference>
<name>B8MT53_TALSN</name>
<organism evidence="5 6">
    <name type="scientific">Talaromyces stipitatus (strain ATCC 10500 / CBS 375.48 / QM 6759 / NRRL 1006)</name>
    <name type="common">Penicillium stipitatum</name>
    <dbReference type="NCBI Taxonomy" id="441959"/>
    <lineage>
        <taxon>Eukaryota</taxon>
        <taxon>Fungi</taxon>
        <taxon>Dikarya</taxon>
        <taxon>Ascomycota</taxon>
        <taxon>Pezizomycotina</taxon>
        <taxon>Eurotiomycetes</taxon>
        <taxon>Eurotiomycetidae</taxon>
        <taxon>Eurotiales</taxon>
        <taxon>Trichocomaceae</taxon>
        <taxon>Talaromyces</taxon>
        <taxon>Talaromyces sect. Talaromyces</taxon>
    </lineage>
</organism>
<protein>
    <submittedName>
        <fullName evidence="5">Pfs, NACHT, and Ankyrin domain protein</fullName>
    </submittedName>
</protein>
<sequence>MTIQRSHRDYTIAWISALPLEMAAAKAVLDEIHCALPQSSTDRNAYTLGRLCDHNVAVACLPSGIYGVTSAATVLAQMLSTFSSLRFGLMVGIGGGVPSKFDIRLGDVVVSKPNRTENGVIQYDLGKTLSGGRFQRTGSLNKPPHELLTAISQIDSDQMMGKQQVQQIIHDTLAKNEQIRGQFSRPPDDWLFCGTYDHKTITDDCSACDRSQLVSRAPRPTDEPQIHYGLIASGNQVMKDAKTRDLIAQELDILCFEMEAAGLMDQLPCLVIRGICDYCDSHKSKQWQGYAAVTAAAYAKGLLKVVPVADHKAQQEQHVSLTEEEKSCLQSLFITDPAEDRNALKRRKGDRTPGTCSWILETDELKHWLALNQPADQEETRILWLRGNPGTGKSTMAITLTEELPNQPYFSGKNKAFAYFFCDSSAENRRTATAILRGILFQLINEWPILMKYLFGKYEGRKEKLFTSFDALWAVLIDMGHDSTHSGIYCVIDALDECEPESQQIILNQMNQTFNSRNSKHSTPSNIHILITSRPYPEVGESLSFFRYKDFSSYQAFTNDLKRMIQQRVDDLRGKKKYPESVATKVSRILEDKAEGTFLWVGIACDELARVPSIHAEKTLKTLPRGLHSLYQQLLNAAIASDYEDDQRVIVQMLSFVSFARRPLSLAELSEACQLYPDEDEDSRLQFTRDLVDMCRLMIVIQAGHVQLLHKSVKDFLVKERDDISDLKANTSLAHRCIDHVIDAFLNYSVQHWPEHASLSRTEFVIGQKQEEFFQLQSKMWKEWLRQYNTMQTYSSNHLDIGFSTLHAAARWGIPQLISRALNSMKAGHPGLRIANGGRMFVDSQFRTSRGVTPLEVAAGNGQLFTMSLLLEKTFAGLKVAQSIVIAAAQNKDRGKQVLELLLDQRGDQIQITEEVVKAAAGNEGDGNAIMTLLLDRRGDQIQITEEVVKVAAGNEFQSHKLLALLHKRYNTLPTLITDTVLLAAASCALSSCFSLIMVITMDSRTFDMMNENLALRKAGLLGKVKVRAVFCRRHSPRYNTADE</sequence>
<dbReference type="eggNOG" id="KOG4177">
    <property type="taxonomic scope" value="Eukaryota"/>
</dbReference>
<dbReference type="Gene3D" id="1.20.5.340">
    <property type="match status" value="1"/>
</dbReference>
<evidence type="ECO:0000313" key="6">
    <source>
        <dbReference type="Proteomes" id="UP000001745"/>
    </source>
</evidence>
<dbReference type="InterPro" id="IPR027417">
    <property type="entry name" value="P-loop_NTPase"/>
</dbReference>
<dbReference type="EMBL" id="EQ962660">
    <property type="protein sequence ID" value="EED12256.1"/>
    <property type="molecule type" value="Genomic_DNA"/>
</dbReference>
<dbReference type="Proteomes" id="UP000001745">
    <property type="component" value="Unassembled WGS sequence"/>
</dbReference>